<name>A0A0B1TI61_OESDE</name>
<dbReference type="SUPFAM" id="SSF51735">
    <property type="entry name" value="NAD(P)-binding Rossmann-fold domains"/>
    <property type="match status" value="2"/>
</dbReference>
<accession>A0A0B1TI61</accession>
<dbReference type="AlphaFoldDB" id="A0A0B1TI61"/>
<organism evidence="2 3">
    <name type="scientific">Oesophagostomum dentatum</name>
    <name type="common">Nodular worm</name>
    <dbReference type="NCBI Taxonomy" id="61180"/>
    <lineage>
        <taxon>Eukaryota</taxon>
        <taxon>Metazoa</taxon>
        <taxon>Ecdysozoa</taxon>
        <taxon>Nematoda</taxon>
        <taxon>Chromadorea</taxon>
        <taxon>Rhabditida</taxon>
        <taxon>Rhabditina</taxon>
        <taxon>Rhabditomorpha</taxon>
        <taxon>Strongyloidea</taxon>
        <taxon>Strongylidae</taxon>
        <taxon>Oesophagostomum</taxon>
    </lineage>
</organism>
<dbReference type="Proteomes" id="UP000053660">
    <property type="component" value="Unassembled WGS sequence"/>
</dbReference>
<dbReference type="PROSITE" id="PS00061">
    <property type="entry name" value="ADH_SHORT"/>
    <property type="match status" value="2"/>
</dbReference>
<reference evidence="2 3" key="1">
    <citation type="submission" date="2014-03" db="EMBL/GenBank/DDBJ databases">
        <title>Draft genome of the hookworm Oesophagostomum dentatum.</title>
        <authorList>
            <person name="Mitreva M."/>
        </authorList>
    </citation>
    <scope>NUCLEOTIDE SEQUENCE [LARGE SCALE GENOMIC DNA]</scope>
    <source>
        <strain evidence="2 3">OD-Hann</strain>
    </source>
</reference>
<protein>
    <submittedName>
        <fullName evidence="2">Oxidoreductase, short chain dehydrogenase/reductase family protein</fullName>
    </submittedName>
</protein>
<dbReference type="InterPro" id="IPR036291">
    <property type="entry name" value="NAD(P)-bd_dom_sf"/>
</dbReference>
<dbReference type="Gene3D" id="3.40.50.720">
    <property type="entry name" value="NAD(P)-binding Rossmann-like Domain"/>
    <property type="match status" value="2"/>
</dbReference>
<gene>
    <name evidence="2" type="ORF">OESDEN_03070</name>
</gene>
<dbReference type="Pfam" id="PF13561">
    <property type="entry name" value="adh_short_C2"/>
    <property type="match status" value="1"/>
</dbReference>
<evidence type="ECO:0000313" key="2">
    <source>
        <dbReference type="EMBL" id="KHJ96954.1"/>
    </source>
</evidence>
<keyword evidence="3" id="KW-1185">Reference proteome</keyword>
<evidence type="ECO:0000256" key="1">
    <source>
        <dbReference type="ARBA" id="ARBA00023002"/>
    </source>
</evidence>
<dbReference type="PANTHER" id="PTHR44115">
    <property type="entry name" value="PROTEIN CBG09704"/>
    <property type="match status" value="1"/>
</dbReference>
<dbReference type="OrthoDB" id="3592703at2759"/>
<dbReference type="EMBL" id="KN549551">
    <property type="protein sequence ID" value="KHJ96954.1"/>
    <property type="molecule type" value="Genomic_DNA"/>
</dbReference>
<dbReference type="PANTHER" id="PTHR44115:SF4">
    <property type="entry name" value="OXIDOREDUCTASE"/>
    <property type="match status" value="1"/>
</dbReference>
<sequence>MNDDTAVLEKNMKLNVYSVVELIQLARPHLVKSKGEIVNISSIAGQPSAFSRVPYYAMAKAALDQMMRALAIELIAEGVRVNNINNAGAAFVGGATGMKENTAVLEKNMQLNVYSVVELIQLARPHLVKSQGEIVNISSIAGQPCAFARVPYYAMAKAALDQMMRALAIELIAEGVRVNNVSPGAVITRFPQNMGISDAMAEKLYGHIATNPGALPCGKVGSPLDIANVVAFLADRSLSSYIVGQTIIADGGTTLVLASNADPVVNQQLKSI</sequence>
<dbReference type="CDD" id="cd05233">
    <property type="entry name" value="SDR_c"/>
    <property type="match status" value="1"/>
</dbReference>
<evidence type="ECO:0000313" key="3">
    <source>
        <dbReference type="Proteomes" id="UP000053660"/>
    </source>
</evidence>
<dbReference type="InterPro" id="IPR020904">
    <property type="entry name" value="Sc_DH/Rdtase_CS"/>
</dbReference>
<keyword evidence="1" id="KW-0560">Oxidoreductase</keyword>
<dbReference type="PRINTS" id="PR00081">
    <property type="entry name" value="GDHRDH"/>
</dbReference>
<dbReference type="InterPro" id="IPR002347">
    <property type="entry name" value="SDR_fam"/>
</dbReference>
<proteinExistence type="predicted"/>
<dbReference type="GO" id="GO:0016491">
    <property type="term" value="F:oxidoreductase activity"/>
    <property type="evidence" value="ECO:0007669"/>
    <property type="project" value="UniProtKB-KW"/>
</dbReference>